<dbReference type="EMBL" id="JAGIZQ010000006">
    <property type="protein sequence ID" value="KAH6623205.1"/>
    <property type="molecule type" value="Genomic_DNA"/>
</dbReference>
<sequence>MRPQRSPLSAALFSVAAAAPAGIQDQCSKLASSLAIENATIHFAQYVTAGTNMTFPDTHPSCSQAPLVVDVNFCRVSMHVATSSESGIRVPLSYDTMAYTVGLGFSTAGTNNGHNGTSGEAFLNNPQTLEDFSWRSIHTNSVVGKQVSETFYGEKHKKSYLIAWSMGGRQGFKSAQDFPEDVDGIVAGAPALDYNNFNSLDGILEEPSLCQYRPESLICEAGTPANTSTCITSTQVATVRAVYSDLHGEDGKLVYPGLRPGVELATGTTLLNGQPFPFSDDWVNHTVYNGAAPPAGTLGPADWAYMDAVNPGNIRTWSGDLSAVRDRGAKILQHHGLQGPVLPDGIASRYYDYVARTMNLTPKAMDEFYRYFRISGMEHCFGGPGATNFGQRTDPIGTTFDYKRRHCRYPFRNVHTGSGDPKDPDTWECVY</sequence>
<name>A0ACB7NY13_9PEZI</name>
<evidence type="ECO:0000313" key="2">
    <source>
        <dbReference type="Proteomes" id="UP000724584"/>
    </source>
</evidence>
<organism evidence="1 2">
    <name type="scientific">Chaetomium tenue</name>
    <dbReference type="NCBI Taxonomy" id="1854479"/>
    <lineage>
        <taxon>Eukaryota</taxon>
        <taxon>Fungi</taxon>
        <taxon>Dikarya</taxon>
        <taxon>Ascomycota</taxon>
        <taxon>Pezizomycotina</taxon>
        <taxon>Sordariomycetes</taxon>
        <taxon>Sordariomycetidae</taxon>
        <taxon>Sordariales</taxon>
        <taxon>Chaetomiaceae</taxon>
        <taxon>Chaetomium</taxon>
    </lineage>
</organism>
<reference evidence="1 2" key="1">
    <citation type="journal article" date="2021" name="Nat. Commun.">
        <title>Genetic determinants of endophytism in the Arabidopsis root mycobiome.</title>
        <authorList>
            <person name="Mesny F."/>
            <person name="Miyauchi S."/>
            <person name="Thiergart T."/>
            <person name="Pickel B."/>
            <person name="Atanasova L."/>
            <person name="Karlsson M."/>
            <person name="Huettel B."/>
            <person name="Barry K.W."/>
            <person name="Haridas S."/>
            <person name="Chen C."/>
            <person name="Bauer D."/>
            <person name="Andreopoulos W."/>
            <person name="Pangilinan J."/>
            <person name="LaButti K."/>
            <person name="Riley R."/>
            <person name="Lipzen A."/>
            <person name="Clum A."/>
            <person name="Drula E."/>
            <person name="Henrissat B."/>
            <person name="Kohler A."/>
            <person name="Grigoriev I.V."/>
            <person name="Martin F.M."/>
            <person name="Hacquard S."/>
        </authorList>
    </citation>
    <scope>NUCLEOTIDE SEQUENCE [LARGE SCALE GENOMIC DNA]</scope>
    <source>
        <strain evidence="1 2">MPI-SDFR-AT-0079</strain>
    </source>
</reference>
<gene>
    <name evidence="1" type="ORF">F5144DRAFT_623227</name>
</gene>
<proteinExistence type="predicted"/>
<evidence type="ECO:0000313" key="1">
    <source>
        <dbReference type="EMBL" id="KAH6623205.1"/>
    </source>
</evidence>
<comment type="caution">
    <text evidence="1">The sequence shown here is derived from an EMBL/GenBank/DDBJ whole genome shotgun (WGS) entry which is preliminary data.</text>
</comment>
<dbReference type="Proteomes" id="UP000724584">
    <property type="component" value="Unassembled WGS sequence"/>
</dbReference>
<accession>A0ACB7NY13</accession>
<keyword evidence="2" id="KW-1185">Reference proteome</keyword>
<protein>
    <submittedName>
        <fullName evidence="1">Tannase and feruloyl esterase-domain-containing protein</fullName>
    </submittedName>
</protein>